<name>A0ACC3N082_9PEZI</name>
<protein>
    <submittedName>
        <fullName evidence="1">Uncharacterized protein</fullName>
    </submittedName>
</protein>
<sequence>MAPNLQVVKSEDIYHGLPTFPEEPEYQNLTAIVTGANGISGYHMVKVLANAPQRWSEIYCLSRRPPPDYFFEGLGEGASRVHHVEADFLGDPEQLAETMKAKIKKVDHVFFFSYTQPQQKGGVLGMWSDADALAKVNSDLISNFIGGLKIANLTPKRFLLQTGAKHYGFHIGPATCPSFESDSRITLENNFYYPQEDILAKYCAENGLGWNVVRPSYIIGAVRDNLLNHMTGFAVYASVQAHLKQPLAFPGDYLAWDREMCQSTAIMNAYLEEWAVLTPEAKDEAFNAQDGLPFTWGRFWPYLASWYGIPWTPPENDLDKYRSNISRSKETPRGQVPAKVSPSSKASILINNIEWMEDPEVQNAWNELKAKHGLQIDPIKDRVQILGVTDSAVISGWPLSLSMRKARKMGFHGNVDSYEAAFQCLKSMADLKVSAPLAVNTYSDDLN</sequence>
<evidence type="ECO:0000313" key="2">
    <source>
        <dbReference type="Proteomes" id="UP001281147"/>
    </source>
</evidence>
<evidence type="ECO:0000313" key="1">
    <source>
        <dbReference type="EMBL" id="KAK3706601.1"/>
    </source>
</evidence>
<dbReference type="Proteomes" id="UP001281147">
    <property type="component" value="Unassembled WGS sequence"/>
</dbReference>
<comment type="caution">
    <text evidence="1">The sequence shown here is derived from an EMBL/GenBank/DDBJ whole genome shotgun (WGS) entry which is preliminary data.</text>
</comment>
<reference evidence="1" key="1">
    <citation type="submission" date="2023-07" db="EMBL/GenBank/DDBJ databases">
        <title>Black Yeasts Isolated from many extreme environments.</title>
        <authorList>
            <person name="Coleine C."/>
            <person name="Stajich J.E."/>
            <person name="Selbmann L."/>
        </authorList>
    </citation>
    <scope>NUCLEOTIDE SEQUENCE</scope>
    <source>
        <strain evidence="1">CCFEE 5714</strain>
    </source>
</reference>
<dbReference type="EMBL" id="JAUTXU010000118">
    <property type="protein sequence ID" value="KAK3706601.1"/>
    <property type="molecule type" value="Genomic_DNA"/>
</dbReference>
<organism evidence="1 2">
    <name type="scientific">Vermiconidia calcicola</name>
    <dbReference type="NCBI Taxonomy" id="1690605"/>
    <lineage>
        <taxon>Eukaryota</taxon>
        <taxon>Fungi</taxon>
        <taxon>Dikarya</taxon>
        <taxon>Ascomycota</taxon>
        <taxon>Pezizomycotina</taxon>
        <taxon>Dothideomycetes</taxon>
        <taxon>Dothideomycetidae</taxon>
        <taxon>Mycosphaerellales</taxon>
        <taxon>Extremaceae</taxon>
        <taxon>Vermiconidia</taxon>
    </lineage>
</organism>
<keyword evidence="2" id="KW-1185">Reference proteome</keyword>
<accession>A0ACC3N082</accession>
<proteinExistence type="predicted"/>
<gene>
    <name evidence="1" type="ORF">LTR37_012610</name>
</gene>